<dbReference type="Proteomes" id="UP001291653">
    <property type="component" value="Unassembled WGS sequence"/>
</dbReference>
<comment type="caution">
    <text evidence="1">The sequence shown here is derived from an EMBL/GenBank/DDBJ whole genome shotgun (WGS) entry which is preliminary data.</text>
</comment>
<evidence type="ECO:0000313" key="2">
    <source>
        <dbReference type="Proteomes" id="UP001291653"/>
    </source>
</evidence>
<proteinExistence type="predicted"/>
<reference evidence="1 2" key="1">
    <citation type="submission" date="2022-10" db="EMBL/GenBank/DDBJ databases">
        <title>Draft genome sequence of Streptomyces sp. YSPA8.</title>
        <authorList>
            <person name="Moriuchi R."/>
            <person name="Dohra H."/>
            <person name="Yamamura H."/>
            <person name="Kodani S."/>
        </authorList>
    </citation>
    <scope>NUCLEOTIDE SEQUENCE [LARGE SCALE GENOMIC DNA]</scope>
    <source>
        <strain evidence="1 2">YSPA8</strain>
    </source>
</reference>
<protein>
    <submittedName>
        <fullName evidence="1">Uncharacterized protein</fullName>
    </submittedName>
</protein>
<accession>A0ABQ5NSY7</accession>
<dbReference type="RefSeq" id="WP_323445225.1">
    <property type="nucleotide sequence ID" value="NZ_BSBI01000001.1"/>
</dbReference>
<name>A0ABQ5NSY7_9ACTN</name>
<organism evidence="1 2">
    <name type="scientific">Streptomyces yaizuensis</name>
    <dbReference type="NCBI Taxonomy" id="2989713"/>
    <lineage>
        <taxon>Bacteria</taxon>
        <taxon>Bacillati</taxon>
        <taxon>Actinomycetota</taxon>
        <taxon>Actinomycetes</taxon>
        <taxon>Kitasatosporales</taxon>
        <taxon>Streptomycetaceae</taxon>
        <taxon>Streptomyces</taxon>
    </lineage>
</organism>
<sequence>MTNLMEFERRIKMTLESLSKHPSIECEVLRCSPVNEDFGSASEMLQVIGALCNARFPAGTREVLFRFEEVAAQWSLQESTVKLSGEFHVKPLLFAVTAPPPHISWKEAPKDLQRLHSHFRVIDDTPETGAGIMASMRMGEDSSAPEIWITDVSLGTYRMRIDYAAYMENLLVTKGTFGWHYLFTEAPLRESQFSYVRRNIQTMLQVFPRIFPGLAYAPLQELFAERLR</sequence>
<evidence type="ECO:0000313" key="1">
    <source>
        <dbReference type="EMBL" id="GLF93126.1"/>
    </source>
</evidence>
<dbReference type="EMBL" id="BSBI01000001">
    <property type="protein sequence ID" value="GLF93126.1"/>
    <property type="molecule type" value="Genomic_DNA"/>
</dbReference>
<gene>
    <name evidence="1" type="ORF">SYYSPA8_02535</name>
</gene>
<keyword evidence="2" id="KW-1185">Reference proteome</keyword>